<evidence type="ECO:0000256" key="3">
    <source>
        <dbReference type="ARBA" id="ARBA00022448"/>
    </source>
</evidence>
<dbReference type="PANTHER" id="PTHR12100">
    <property type="entry name" value="SEC10"/>
    <property type="match status" value="1"/>
</dbReference>
<keyword evidence="3" id="KW-0813">Transport</keyword>
<comment type="similarity">
    <text evidence="1">Belongs to the SEC10 family.</text>
</comment>
<name>A0A0K8RGM5_IXORI</name>
<dbReference type="Pfam" id="PF20667">
    <property type="entry name" value="Sec10_N"/>
    <property type="match status" value="1"/>
</dbReference>
<evidence type="ECO:0000256" key="2">
    <source>
        <dbReference type="ARBA" id="ARBA00017524"/>
    </source>
</evidence>
<evidence type="ECO:0000259" key="8">
    <source>
        <dbReference type="Pfam" id="PF20667"/>
    </source>
</evidence>
<dbReference type="AlphaFoldDB" id="A0A0K8RGM5"/>
<dbReference type="PANTHER" id="PTHR12100:SF0">
    <property type="entry name" value="EXOCYST COMPLEX COMPONENT 5"/>
    <property type="match status" value="1"/>
</dbReference>
<dbReference type="InterPro" id="IPR048627">
    <property type="entry name" value="Sec10_HB"/>
</dbReference>
<reference evidence="9" key="1">
    <citation type="submission" date="2012-12" db="EMBL/GenBank/DDBJ databases">
        <title>Identification and characterization of a phenylalanine ammonia-lyase gene family in Isatis indigotica Fort.</title>
        <authorList>
            <person name="Liu Q."/>
            <person name="Chen J."/>
            <person name="Zhou X."/>
            <person name="Di P."/>
            <person name="Xiao Y."/>
            <person name="Xuan H."/>
            <person name="Zhang L."/>
            <person name="Chen W."/>
        </authorList>
    </citation>
    <scope>NUCLEOTIDE SEQUENCE</scope>
    <source>
        <tissue evidence="9">Salivary gland</tissue>
    </source>
</reference>
<dbReference type="InterPro" id="IPR048625">
    <property type="entry name" value="Sec10_N"/>
</dbReference>
<feature type="domain" description="Exocyst complex component Sec10 N-terminal" evidence="8">
    <location>
        <begin position="41"/>
        <end position="141"/>
    </location>
</feature>
<organism evidence="9">
    <name type="scientific">Ixodes ricinus</name>
    <name type="common">Common tick</name>
    <name type="synonym">Acarus ricinus</name>
    <dbReference type="NCBI Taxonomy" id="34613"/>
    <lineage>
        <taxon>Eukaryota</taxon>
        <taxon>Metazoa</taxon>
        <taxon>Ecdysozoa</taxon>
        <taxon>Arthropoda</taxon>
        <taxon>Chelicerata</taxon>
        <taxon>Arachnida</taxon>
        <taxon>Acari</taxon>
        <taxon>Parasitiformes</taxon>
        <taxon>Ixodida</taxon>
        <taxon>Ixodoidea</taxon>
        <taxon>Ixodidae</taxon>
        <taxon>Ixodinae</taxon>
        <taxon>Ixodes</taxon>
    </lineage>
</organism>
<sequence>MSHFLPELEQESFSPEDFVERLAWRSLGGNMDPETFDPSVLQEAFKQGIRDLQLLFEMTQKKCERLEMICREEETRHCQKVSELQDKNKASYATYKELDAQIGYVAMKVVHLGDLLESVNTPRSRAVEAQKLMKHFAEFLGPPEQQHGLASASVLHDPNKLHEAADIIQKLHLIAQELPSGKFDKARQRIAHKYNEIEKALTAEFVRAHHEGDKEVMREVAAVLSHFRGYSTCVDTFIDQSQMGAFLKKDLFADIVPLCERCEQIIEEVFTNPEQVMCKFVCNIYNGKLQEYIQSNLSDRNDPEKYLKTLYELYSKTMQLSADLSKFKMGSDPAFLKKLTRQIFSKHLDPYLSIETHYLKDKCTSVLNRYYDSRNHHKRQFQFGGINDLRRDLQARLGGRSNINIAPTVENFGGETFLSEEVAINLLQESKLAFQRCQLLSKPTELPKSVAQLFEILLNSLCIEHMHYALEIGLRAIPVSDPKAEPEIYFFDTVRQCNSIFQLLEKQFNNSVAPLLLSTPEHSMCLQKKRDLTEQMEIKMDTGLDRSLAAVIGWVRGLLLAEQKKTDFKPEVEDVIETTKVALKVVKYLTKCIDKIRDSLDGTNVDAVLLELGMRFHRTIYEHIQTFQYSTVGGMILICDHNEYRKCAKQFKIPALDEMFDVLHALCNLLVVASENLKDVCRDDQLASLDRSVLVNFVQLRSDCKVHKLVNQFR</sequence>
<proteinExistence type="evidence at transcript level"/>
<keyword evidence="5" id="KW-0175">Coiled coil</keyword>
<evidence type="ECO:0000313" key="9">
    <source>
        <dbReference type="EMBL" id="JAA70307.1"/>
    </source>
</evidence>
<evidence type="ECO:0000256" key="5">
    <source>
        <dbReference type="ARBA" id="ARBA00023054"/>
    </source>
</evidence>
<evidence type="ECO:0000256" key="4">
    <source>
        <dbReference type="ARBA" id="ARBA00022483"/>
    </source>
</evidence>
<dbReference type="InterPro" id="IPR009976">
    <property type="entry name" value="Sec10-like"/>
</dbReference>
<evidence type="ECO:0000256" key="6">
    <source>
        <dbReference type="ARBA" id="ARBA00031471"/>
    </source>
</evidence>
<dbReference type="EMBL" id="GADI01003501">
    <property type="protein sequence ID" value="JAA70307.1"/>
    <property type="molecule type" value="mRNA"/>
</dbReference>
<evidence type="ECO:0000256" key="1">
    <source>
        <dbReference type="ARBA" id="ARBA00006572"/>
    </source>
</evidence>
<accession>A0A0K8RGM5</accession>
<dbReference type="Pfam" id="PF07393">
    <property type="entry name" value="Sec10_HB"/>
    <property type="match status" value="1"/>
</dbReference>
<dbReference type="GO" id="GO:0006887">
    <property type="term" value="P:exocytosis"/>
    <property type="evidence" value="ECO:0007669"/>
    <property type="project" value="UniProtKB-KW"/>
</dbReference>
<dbReference type="GO" id="GO:0000145">
    <property type="term" value="C:exocyst"/>
    <property type="evidence" value="ECO:0007669"/>
    <property type="project" value="TreeGrafter"/>
</dbReference>
<feature type="domain" description="Exocyst complex component Sec10-like alpha-helical bundle" evidence="7">
    <location>
        <begin position="163"/>
        <end position="713"/>
    </location>
</feature>
<keyword evidence="4" id="KW-0268">Exocytosis</keyword>
<evidence type="ECO:0000259" key="7">
    <source>
        <dbReference type="Pfam" id="PF07393"/>
    </source>
</evidence>
<protein>
    <recommendedName>
        <fullName evidence="2">Exocyst complex component 5</fullName>
    </recommendedName>
    <alternativeName>
        <fullName evidence="6">Exocyst complex component Sec10</fullName>
    </alternativeName>
</protein>
<dbReference type="GO" id="GO:0006893">
    <property type="term" value="P:Golgi to plasma membrane transport"/>
    <property type="evidence" value="ECO:0007669"/>
    <property type="project" value="TreeGrafter"/>
</dbReference>